<dbReference type="Proteomes" id="UP001180020">
    <property type="component" value="Unassembled WGS sequence"/>
</dbReference>
<dbReference type="Pfam" id="PF00931">
    <property type="entry name" value="NB-ARC"/>
    <property type="match status" value="1"/>
</dbReference>
<feature type="domain" description="NB-ARC" evidence="1">
    <location>
        <begin position="78"/>
        <end position="131"/>
    </location>
</feature>
<dbReference type="Gene3D" id="3.40.50.300">
    <property type="entry name" value="P-loop containing nucleotide triphosphate hydrolases"/>
    <property type="match status" value="1"/>
</dbReference>
<dbReference type="EMBL" id="JAUJYO010000016">
    <property type="protein sequence ID" value="KAK1295537.1"/>
    <property type="molecule type" value="Genomic_DNA"/>
</dbReference>
<dbReference type="GO" id="GO:0043531">
    <property type="term" value="F:ADP binding"/>
    <property type="evidence" value="ECO:0007669"/>
    <property type="project" value="InterPro"/>
</dbReference>
<organism evidence="2 3">
    <name type="scientific">Acorus calamus</name>
    <name type="common">Sweet flag</name>
    <dbReference type="NCBI Taxonomy" id="4465"/>
    <lineage>
        <taxon>Eukaryota</taxon>
        <taxon>Viridiplantae</taxon>
        <taxon>Streptophyta</taxon>
        <taxon>Embryophyta</taxon>
        <taxon>Tracheophyta</taxon>
        <taxon>Spermatophyta</taxon>
        <taxon>Magnoliopsida</taxon>
        <taxon>Liliopsida</taxon>
        <taxon>Acoraceae</taxon>
        <taxon>Acorus</taxon>
    </lineage>
</organism>
<gene>
    <name evidence="2" type="ORF">QJS10_CPA16g00172</name>
</gene>
<dbReference type="PANTHER" id="PTHR33463:SF209">
    <property type="entry name" value="DISEASE RESISTANCE PROTEIN RPS2-LIKE"/>
    <property type="match status" value="1"/>
</dbReference>
<protein>
    <submittedName>
        <fullName evidence="2">Disease resistance protein</fullName>
    </submittedName>
</protein>
<evidence type="ECO:0000313" key="2">
    <source>
        <dbReference type="EMBL" id="KAK1295537.1"/>
    </source>
</evidence>
<dbReference type="AlphaFoldDB" id="A0AAV9D5S8"/>
<keyword evidence="3" id="KW-1185">Reference proteome</keyword>
<reference evidence="2" key="2">
    <citation type="submission" date="2023-06" db="EMBL/GenBank/DDBJ databases">
        <authorList>
            <person name="Ma L."/>
            <person name="Liu K.-W."/>
            <person name="Li Z."/>
            <person name="Hsiao Y.-Y."/>
            <person name="Qi Y."/>
            <person name="Fu T."/>
            <person name="Tang G."/>
            <person name="Zhang D."/>
            <person name="Sun W.-H."/>
            <person name="Liu D.-K."/>
            <person name="Li Y."/>
            <person name="Chen G.-Z."/>
            <person name="Liu X.-D."/>
            <person name="Liao X.-Y."/>
            <person name="Jiang Y.-T."/>
            <person name="Yu X."/>
            <person name="Hao Y."/>
            <person name="Huang J."/>
            <person name="Zhao X.-W."/>
            <person name="Ke S."/>
            <person name="Chen Y.-Y."/>
            <person name="Wu W.-L."/>
            <person name="Hsu J.-L."/>
            <person name="Lin Y.-F."/>
            <person name="Huang M.-D."/>
            <person name="Li C.-Y."/>
            <person name="Huang L."/>
            <person name="Wang Z.-W."/>
            <person name="Zhao X."/>
            <person name="Zhong W.-Y."/>
            <person name="Peng D.-H."/>
            <person name="Ahmad S."/>
            <person name="Lan S."/>
            <person name="Zhang J.-S."/>
            <person name="Tsai W.-C."/>
            <person name="Van De Peer Y."/>
            <person name="Liu Z.-J."/>
        </authorList>
    </citation>
    <scope>NUCLEOTIDE SEQUENCE</scope>
    <source>
        <strain evidence="2">CP</strain>
        <tissue evidence="2">Leaves</tissue>
    </source>
</reference>
<evidence type="ECO:0000259" key="1">
    <source>
        <dbReference type="Pfam" id="PF00931"/>
    </source>
</evidence>
<dbReference type="InterPro" id="IPR027417">
    <property type="entry name" value="P-loop_NTPase"/>
</dbReference>
<name>A0AAV9D5S8_ACOCL</name>
<evidence type="ECO:0000313" key="3">
    <source>
        <dbReference type="Proteomes" id="UP001180020"/>
    </source>
</evidence>
<reference evidence="2" key="1">
    <citation type="journal article" date="2023" name="Nat. Commun.">
        <title>Diploid and tetraploid genomes of Acorus and the evolution of monocots.</title>
        <authorList>
            <person name="Ma L."/>
            <person name="Liu K.W."/>
            <person name="Li Z."/>
            <person name="Hsiao Y.Y."/>
            <person name="Qi Y."/>
            <person name="Fu T."/>
            <person name="Tang G.D."/>
            <person name="Zhang D."/>
            <person name="Sun W.H."/>
            <person name="Liu D.K."/>
            <person name="Li Y."/>
            <person name="Chen G.Z."/>
            <person name="Liu X.D."/>
            <person name="Liao X.Y."/>
            <person name="Jiang Y.T."/>
            <person name="Yu X."/>
            <person name="Hao Y."/>
            <person name="Huang J."/>
            <person name="Zhao X.W."/>
            <person name="Ke S."/>
            <person name="Chen Y.Y."/>
            <person name="Wu W.L."/>
            <person name="Hsu J.L."/>
            <person name="Lin Y.F."/>
            <person name="Huang M.D."/>
            <person name="Li C.Y."/>
            <person name="Huang L."/>
            <person name="Wang Z.W."/>
            <person name="Zhao X."/>
            <person name="Zhong W.Y."/>
            <person name="Peng D.H."/>
            <person name="Ahmad S."/>
            <person name="Lan S."/>
            <person name="Zhang J.S."/>
            <person name="Tsai W.C."/>
            <person name="Van de Peer Y."/>
            <person name="Liu Z.J."/>
        </authorList>
    </citation>
    <scope>NUCLEOTIDE SEQUENCE</scope>
    <source>
        <strain evidence="2">CP</strain>
    </source>
</reference>
<comment type="caution">
    <text evidence="2">The sequence shown here is derived from an EMBL/GenBank/DDBJ whole genome shotgun (WGS) entry which is preliminary data.</text>
</comment>
<dbReference type="InterPro" id="IPR002182">
    <property type="entry name" value="NB-ARC"/>
</dbReference>
<dbReference type="SUPFAM" id="SSF52540">
    <property type="entry name" value="P-loop containing nucleoside triphosphate hydrolases"/>
    <property type="match status" value="1"/>
</dbReference>
<accession>A0AAV9D5S8</accession>
<sequence length="132" mass="14853">MVEMKEKYEQEKMCFKGFCPNVYSRMIFGKHVEVKIDDVSNLVNTFQSDEGVSVDAPMRSVEMVSAPRIEVDSSTTCTVQKILEHIRDGRKQRIGVWGMGGVGKTTVMKMVNNLPEISQMFAVVIWVTVSGD</sequence>
<proteinExistence type="predicted"/>
<dbReference type="PANTHER" id="PTHR33463">
    <property type="entry name" value="NB-ARC DOMAIN-CONTAINING PROTEIN-RELATED"/>
    <property type="match status" value="1"/>
</dbReference>
<dbReference type="InterPro" id="IPR050905">
    <property type="entry name" value="Plant_NBS-LRR"/>
</dbReference>